<dbReference type="GO" id="GO:0016226">
    <property type="term" value="P:iron-sulfur cluster assembly"/>
    <property type="evidence" value="ECO:0007669"/>
    <property type="project" value="TreeGrafter"/>
</dbReference>
<dbReference type="InterPro" id="IPR027266">
    <property type="entry name" value="TrmE/GcvT-like"/>
</dbReference>
<dbReference type="NCBIfam" id="TIGR03317">
    <property type="entry name" value="ygfZ_signature"/>
    <property type="match status" value="1"/>
</dbReference>
<protein>
    <recommendedName>
        <fullName evidence="2">GCVT N-terminal domain-containing protein</fullName>
    </recommendedName>
</protein>
<evidence type="ECO:0000313" key="3">
    <source>
        <dbReference type="EMBL" id="CAB1368901.1"/>
    </source>
</evidence>
<proteinExistence type="predicted"/>
<dbReference type="Gene3D" id="3.30.1360.120">
    <property type="entry name" value="Probable tRNA modification gtpase trme, domain 1"/>
    <property type="match status" value="1"/>
</dbReference>
<dbReference type="KEGG" id="doe:DENOEST_1736"/>
<dbReference type="PANTHER" id="PTHR22602:SF0">
    <property type="entry name" value="TRANSFERASE CAF17, MITOCHONDRIAL-RELATED"/>
    <property type="match status" value="1"/>
</dbReference>
<dbReference type="SUPFAM" id="SSF101790">
    <property type="entry name" value="Aminomethyltransferase beta-barrel domain"/>
    <property type="match status" value="1"/>
</dbReference>
<feature type="domain" description="GCVT N-terminal" evidence="2">
    <location>
        <begin position="22"/>
        <end position="147"/>
    </location>
</feature>
<name>A0A6S6Y111_9PROT</name>
<reference evidence="3 4" key="1">
    <citation type="submission" date="2020-03" db="EMBL/GenBank/DDBJ databases">
        <authorList>
            <consortium name="Genoscope - CEA"/>
            <person name="William W."/>
        </authorList>
    </citation>
    <scope>NUCLEOTIDE SEQUENCE [LARGE SCALE GENOMIC DNA]</scope>
    <source>
        <strain evidence="4">DSM 16959</strain>
    </source>
</reference>
<dbReference type="RefSeq" id="WP_232096474.1">
    <property type="nucleotide sequence ID" value="NZ_LR778301.1"/>
</dbReference>
<dbReference type="EMBL" id="LR778301">
    <property type="protein sequence ID" value="CAB1368901.1"/>
    <property type="molecule type" value="Genomic_DNA"/>
</dbReference>
<keyword evidence="4" id="KW-1185">Reference proteome</keyword>
<dbReference type="InterPro" id="IPR029043">
    <property type="entry name" value="GcvT/YgfZ_C"/>
</dbReference>
<gene>
    <name evidence="3" type="ORF">DENOEST_1736</name>
</gene>
<dbReference type="InterPro" id="IPR045179">
    <property type="entry name" value="YgfZ/GcvT"/>
</dbReference>
<dbReference type="AlphaFoldDB" id="A0A6S6Y111"/>
<accession>A0A6S6Y111</accession>
<keyword evidence="1" id="KW-0809">Transit peptide</keyword>
<dbReference type="PIRSF" id="PIRSF006487">
    <property type="entry name" value="GcvT"/>
    <property type="match status" value="1"/>
</dbReference>
<dbReference type="Proteomes" id="UP000515733">
    <property type="component" value="Chromosome"/>
</dbReference>
<dbReference type="Pfam" id="PF01571">
    <property type="entry name" value="GCV_T"/>
    <property type="match status" value="1"/>
</dbReference>
<evidence type="ECO:0000256" key="1">
    <source>
        <dbReference type="ARBA" id="ARBA00022946"/>
    </source>
</evidence>
<evidence type="ECO:0000259" key="2">
    <source>
        <dbReference type="Pfam" id="PF01571"/>
    </source>
</evidence>
<dbReference type="SUPFAM" id="SSF103025">
    <property type="entry name" value="Folate-binding domain"/>
    <property type="match status" value="1"/>
</dbReference>
<dbReference type="PANTHER" id="PTHR22602">
    <property type="entry name" value="TRANSFERASE CAF17, MITOCHONDRIAL-RELATED"/>
    <property type="match status" value="1"/>
</dbReference>
<dbReference type="InterPro" id="IPR017703">
    <property type="entry name" value="YgfZ/GCV_T_CS"/>
</dbReference>
<dbReference type="InterPro" id="IPR006222">
    <property type="entry name" value="GCVT_N"/>
</dbReference>
<sequence>MTQDWNFLLQRLQKSADDLGDARAEAMAAAEGTVVAPLAELGLLRASGPEAADFLHRLLSNDIEHLPTDGLCRAAFCTPKGRMLADFLIWREGEDYLLQTGADLLPGMLKKLSMYILRSKVKLADISAERALIGISGPEAADLLMALGGTPPPLPMGRIDCLGGSLLALDGRRLLLALPLAEAPAVWQQLASRAQPVGSGAWRWLEIAAGIPRISLSTQEEFVPQMVNLDKVSGISFKKGCYPGQEIVARTHYLGKVKRRMFRAHIEGQALPPGTPVFSPETGDQACGAVVSLAPAPTGGHELLAVIQISCAQAGNIHLGAPDGPLATLLPLPYALD</sequence>
<organism evidence="3 4">
    <name type="scientific">Denitratisoma oestradiolicum</name>
    <dbReference type="NCBI Taxonomy" id="311182"/>
    <lineage>
        <taxon>Bacteria</taxon>
        <taxon>Pseudomonadati</taxon>
        <taxon>Pseudomonadota</taxon>
        <taxon>Betaproteobacteria</taxon>
        <taxon>Nitrosomonadales</taxon>
        <taxon>Sterolibacteriaceae</taxon>
        <taxon>Denitratisoma</taxon>
    </lineage>
</organism>
<evidence type="ECO:0000313" key="4">
    <source>
        <dbReference type="Proteomes" id="UP000515733"/>
    </source>
</evidence>